<feature type="region of interest" description="Disordered" evidence="1">
    <location>
        <begin position="221"/>
        <end position="287"/>
    </location>
</feature>
<sequence>AKSAMPLLDDDVTLSSTTGGAKSIAHAGQASQPAQAQTQSQSSLARVALGKGTTPAVASARLSAKTLKEFTSVKSLIEKAVDEATKLLSKMSDYYDSEAAKKDDLSYKEIQKRYDIVVEIRDGDATHSSAGDAELLEAVEADEYLRELSFVQLNVMNVRSLTYLRSVMAPCQPTNEGVLAVFERQIEVLRFMRKTSCSQFIALQNAMAKARKDEAKLLERQAEKDRKAAEAQKKREEKKRQKEEQKQLAKEKLARENAEQIPEEPGPEGKGRRRGRGPGAGKLQEADVPILREKFPAALSIEITAEVDVFAQRLLADQGKVPTMARLKKGPMKKILKASQAVPQGTLSSHCKHIAGQIADFKDDVEKASAQAHGRKSRLTKTVEGPGDLLAMDLMLRRVLEQADPQCSSLPVILDRGELGLA</sequence>
<evidence type="ECO:0000313" key="2">
    <source>
        <dbReference type="EMBL" id="CAK9103001.1"/>
    </source>
</evidence>
<organism evidence="2 3">
    <name type="scientific">Durusdinium trenchii</name>
    <dbReference type="NCBI Taxonomy" id="1381693"/>
    <lineage>
        <taxon>Eukaryota</taxon>
        <taxon>Sar</taxon>
        <taxon>Alveolata</taxon>
        <taxon>Dinophyceae</taxon>
        <taxon>Suessiales</taxon>
        <taxon>Symbiodiniaceae</taxon>
        <taxon>Durusdinium</taxon>
    </lineage>
</organism>
<evidence type="ECO:0000313" key="3">
    <source>
        <dbReference type="Proteomes" id="UP001642484"/>
    </source>
</evidence>
<gene>
    <name evidence="2" type="ORF">CCMP2556_LOCUS48421</name>
</gene>
<accession>A0ABP0RUT9</accession>
<feature type="compositionally biased region" description="Low complexity" evidence="1">
    <location>
        <begin position="25"/>
        <end position="43"/>
    </location>
</feature>
<feature type="non-terminal residue" evidence="2">
    <location>
        <position position="1"/>
    </location>
</feature>
<feature type="non-terminal residue" evidence="2">
    <location>
        <position position="422"/>
    </location>
</feature>
<comment type="caution">
    <text evidence="2">The sequence shown here is derived from an EMBL/GenBank/DDBJ whole genome shotgun (WGS) entry which is preliminary data.</text>
</comment>
<feature type="compositionally biased region" description="Basic and acidic residues" evidence="1">
    <location>
        <begin position="221"/>
        <end position="258"/>
    </location>
</feature>
<protein>
    <submittedName>
        <fullName evidence="2">Uncharacterized protein</fullName>
    </submittedName>
</protein>
<proteinExistence type="predicted"/>
<evidence type="ECO:0000256" key="1">
    <source>
        <dbReference type="SAM" id="MobiDB-lite"/>
    </source>
</evidence>
<name>A0ABP0RUT9_9DINO</name>
<dbReference type="EMBL" id="CAXAMN010026446">
    <property type="protein sequence ID" value="CAK9103001.1"/>
    <property type="molecule type" value="Genomic_DNA"/>
</dbReference>
<feature type="region of interest" description="Disordered" evidence="1">
    <location>
        <begin position="18"/>
        <end position="43"/>
    </location>
</feature>
<reference evidence="2 3" key="1">
    <citation type="submission" date="2024-02" db="EMBL/GenBank/DDBJ databases">
        <authorList>
            <person name="Chen Y."/>
            <person name="Shah S."/>
            <person name="Dougan E. K."/>
            <person name="Thang M."/>
            <person name="Chan C."/>
        </authorList>
    </citation>
    <scope>NUCLEOTIDE SEQUENCE [LARGE SCALE GENOMIC DNA]</scope>
</reference>
<keyword evidence="3" id="KW-1185">Reference proteome</keyword>
<dbReference type="Proteomes" id="UP001642484">
    <property type="component" value="Unassembled WGS sequence"/>
</dbReference>